<keyword evidence="3" id="KW-1185">Reference proteome</keyword>
<organism evidence="2 3">
    <name type="scientific">Plakobranchus ocellatus</name>
    <dbReference type="NCBI Taxonomy" id="259542"/>
    <lineage>
        <taxon>Eukaryota</taxon>
        <taxon>Metazoa</taxon>
        <taxon>Spiralia</taxon>
        <taxon>Lophotrochozoa</taxon>
        <taxon>Mollusca</taxon>
        <taxon>Gastropoda</taxon>
        <taxon>Heterobranchia</taxon>
        <taxon>Euthyneura</taxon>
        <taxon>Panpulmonata</taxon>
        <taxon>Sacoglossa</taxon>
        <taxon>Placobranchoidea</taxon>
        <taxon>Plakobranchidae</taxon>
        <taxon>Plakobranchus</taxon>
    </lineage>
</organism>
<dbReference type="EMBL" id="BLXT01002815">
    <property type="protein sequence ID" value="GFN97816.1"/>
    <property type="molecule type" value="Genomic_DNA"/>
</dbReference>
<reference evidence="2 3" key="1">
    <citation type="journal article" date="2021" name="Elife">
        <title>Chloroplast acquisition without the gene transfer in kleptoplastic sea slugs, Plakobranchus ocellatus.</title>
        <authorList>
            <person name="Maeda T."/>
            <person name="Takahashi S."/>
            <person name="Yoshida T."/>
            <person name="Shimamura S."/>
            <person name="Takaki Y."/>
            <person name="Nagai Y."/>
            <person name="Toyoda A."/>
            <person name="Suzuki Y."/>
            <person name="Arimoto A."/>
            <person name="Ishii H."/>
            <person name="Satoh N."/>
            <person name="Nishiyama T."/>
            <person name="Hasebe M."/>
            <person name="Maruyama T."/>
            <person name="Minagawa J."/>
            <person name="Obokata J."/>
            <person name="Shigenobu S."/>
        </authorList>
    </citation>
    <scope>NUCLEOTIDE SEQUENCE [LARGE SCALE GENOMIC DNA]</scope>
</reference>
<dbReference type="InterPro" id="IPR041588">
    <property type="entry name" value="Integrase_H2C2"/>
</dbReference>
<evidence type="ECO:0000313" key="2">
    <source>
        <dbReference type="EMBL" id="GFN97816.1"/>
    </source>
</evidence>
<dbReference type="Pfam" id="PF17921">
    <property type="entry name" value="Integrase_H2C2"/>
    <property type="match status" value="1"/>
</dbReference>
<protein>
    <recommendedName>
        <fullName evidence="1">Integrase zinc-binding domain-containing protein</fullName>
    </recommendedName>
</protein>
<dbReference type="PANTHER" id="PTHR37984">
    <property type="entry name" value="PROTEIN CBG26694"/>
    <property type="match status" value="1"/>
</dbReference>
<sequence length="208" mass="23439">METTQISSRTQKVAEDYIQQTSLDIVPIKTETTKDPTLQFAISCMQQDKWCSSQETSQIHFDKDMFKSLEKVNSSLTTDGSIVLRNNQLVIPKSLQDKCIDLAHEGHLGIVKTKQLLREKISFPGLDAKVEAKVRNCISYQSCSDTHTQEPLRMSDCQDAPWIDVSIDFFGLTRQGEFVSSTPAKSTVPTLDKVFSEYGIPKTVKTRQ</sequence>
<evidence type="ECO:0000259" key="1">
    <source>
        <dbReference type="Pfam" id="PF17921"/>
    </source>
</evidence>
<dbReference type="InterPro" id="IPR050951">
    <property type="entry name" value="Retrovirus_Pol_polyprotein"/>
</dbReference>
<gene>
    <name evidence="2" type="ORF">PoB_002432200</name>
</gene>
<name>A0AAV3ZRP7_9GAST</name>
<proteinExistence type="predicted"/>
<feature type="domain" description="Integrase zinc-binding" evidence="1">
    <location>
        <begin position="91"/>
        <end position="143"/>
    </location>
</feature>
<dbReference type="AlphaFoldDB" id="A0AAV3ZRP7"/>
<dbReference type="Gene3D" id="1.10.340.70">
    <property type="match status" value="1"/>
</dbReference>
<comment type="caution">
    <text evidence="2">The sequence shown here is derived from an EMBL/GenBank/DDBJ whole genome shotgun (WGS) entry which is preliminary data.</text>
</comment>
<dbReference type="PANTHER" id="PTHR37984:SF11">
    <property type="entry name" value="INTEGRASE CATALYTIC DOMAIN-CONTAINING PROTEIN"/>
    <property type="match status" value="1"/>
</dbReference>
<dbReference type="Proteomes" id="UP000735302">
    <property type="component" value="Unassembled WGS sequence"/>
</dbReference>
<accession>A0AAV3ZRP7</accession>
<evidence type="ECO:0000313" key="3">
    <source>
        <dbReference type="Proteomes" id="UP000735302"/>
    </source>
</evidence>